<evidence type="ECO:0000313" key="3">
    <source>
        <dbReference type="Proteomes" id="UP000799764"/>
    </source>
</evidence>
<protein>
    <submittedName>
        <fullName evidence="2">Uncharacterized protein</fullName>
    </submittedName>
</protein>
<feature type="compositionally biased region" description="Polar residues" evidence="1">
    <location>
        <begin position="15"/>
        <end position="26"/>
    </location>
</feature>
<dbReference type="Proteomes" id="UP000799764">
    <property type="component" value="Unassembled WGS sequence"/>
</dbReference>
<name>A0A9P4P9F3_9PLEO</name>
<reference evidence="2" key="1">
    <citation type="journal article" date="2020" name="Stud. Mycol.">
        <title>101 Dothideomycetes genomes: a test case for predicting lifestyles and emergence of pathogens.</title>
        <authorList>
            <person name="Haridas S."/>
            <person name="Albert R."/>
            <person name="Binder M."/>
            <person name="Bloem J."/>
            <person name="Labutti K."/>
            <person name="Salamov A."/>
            <person name="Andreopoulos B."/>
            <person name="Baker S."/>
            <person name="Barry K."/>
            <person name="Bills G."/>
            <person name="Bluhm B."/>
            <person name="Cannon C."/>
            <person name="Castanera R."/>
            <person name="Culley D."/>
            <person name="Daum C."/>
            <person name="Ezra D."/>
            <person name="Gonzalez J."/>
            <person name="Henrissat B."/>
            <person name="Kuo A."/>
            <person name="Liang C."/>
            <person name="Lipzen A."/>
            <person name="Lutzoni F."/>
            <person name="Magnuson J."/>
            <person name="Mondo S."/>
            <person name="Nolan M."/>
            <person name="Ohm R."/>
            <person name="Pangilinan J."/>
            <person name="Park H.-J."/>
            <person name="Ramirez L."/>
            <person name="Alfaro M."/>
            <person name="Sun H."/>
            <person name="Tritt A."/>
            <person name="Yoshinaga Y."/>
            <person name="Zwiers L.-H."/>
            <person name="Turgeon B."/>
            <person name="Goodwin S."/>
            <person name="Spatafora J."/>
            <person name="Crous P."/>
            <person name="Grigoriev I."/>
        </authorList>
    </citation>
    <scope>NUCLEOTIDE SEQUENCE</scope>
    <source>
        <strain evidence="2">CBS 690.94</strain>
    </source>
</reference>
<gene>
    <name evidence="2" type="ORF">P171DRAFT_490549</name>
</gene>
<dbReference type="AlphaFoldDB" id="A0A9P4P9F3"/>
<feature type="region of interest" description="Disordered" evidence="1">
    <location>
        <begin position="1"/>
        <end position="40"/>
    </location>
</feature>
<feature type="compositionally biased region" description="Polar residues" evidence="1">
    <location>
        <begin position="94"/>
        <end position="110"/>
    </location>
</feature>
<accession>A0A9P4P9F3</accession>
<dbReference type="EMBL" id="MU001510">
    <property type="protein sequence ID" value="KAF2439113.1"/>
    <property type="molecule type" value="Genomic_DNA"/>
</dbReference>
<proteinExistence type="predicted"/>
<evidence type="ECO:0000313" key="2">
    <source>
        <dbReference type="EMBL" id="KAF2439113.1"/>
    </source>
</evidence>
<evidence type="ECO:0000256" key="1">
    <source>
        <dbReference type="SAM" id="MobiDB-lite"/>
    </source>
</evidence>
<comment type="caution">
    <text evidence="2">The sequence shown here is derived from an EMBL/GenBank/DDBJ whole genome shotgun (WGS) entry which is preliminary data.</text>
</comment>
<feature type="compositionally biased region" description="Basic residues" evidence="1">
    <location>
        <begin position="1"/>
        <end position="12"/>
    </location>
</feature>
<sequence length="152" mass="16021">MAHINITKKGRRATTIATESSGSATVSPGREHTTTAVPDPPLVLANRVSVTLASTVAASSDLYGSDVAVGDDTSSEAFDVLPKSKKSGHDEAANPQTDPTGHHQSSSAETHCTGGFGGRNQPYTLACSVATNQFDLYNMGCERIVFLRKTRR</sequence>
<organism evidence="2 3">
    <name type="scientific">Karstenula rhodostoma CBS 690.94</name>
    <dbReference type="NCBI Taxonomy" id="1392251"/>
    <lineage>
        <taxon>Eukaryota</taxon>
        <taxon>Fungi</taxon>
        <taxon>Dikarya</taxon>
        <taxon>Ascomycota</taxon>
        <taxon>Pezizomycotina</taxon>
        <taxon>Dothideomycetes</taxon>
        <taxon>Pleosporomycetidae</taxon>
        <taxon>Pleosporales</taxon>
        <taxon>Massarineae</taxon>
        <taxon>Didymosphaeriaceae</taxon>
        <taxon>Karstenula</taxon>
    </lineage>
</organism>
<dbReference type="OrthoDB" id="10554104at2759"/>
<feature type="region of interest" description="Disordered" evidence="1">
    <location>
        <begin position="78"/>
        <end position="113"/>
    </location>
</feature>
<keyword evidence="3" id="KW-1185">Reference proteome</keyword>